<evidence type="ECO:0000313" key="2">
    <source>
        <dbReference type="EMBL" id="EJD34409.1"/>
    </source>
</evidence>
<feature type="domain" description="F-box" evidence="1">
    <location>
        <begin position="11"/>
        <end position="58"/>
    </location>
</feature>
<evidence type="ECO:0000259" key="1">
    <source>
        <dbReference type="PROSITE" id="PS50181"/>
    </source>
</evidence>
<gene>
    <name evidence="2" type="ORF">AURDEDRAFT_131186</name>
</gene>
<proteinExistence type="predicted"/>
<sequence>MTSLGQDGVTTPALARMPEDVLRAFFDFLELYDQLRLMSVDHRYRRVGMAHPFYWQYLGLNAENLSGIALEGATCLFLVRLDLSQTRPVVISLHGCDPRSILQHIVGHFSHIRSLTISGVDAAHGQEILDTFDKPAPVLRKLVLQFDGQSAAPATCPIIAPATFATSAPSLRQLSLLNVMLSNPVPDAFSNLSVFSITIRVGIRQPLPFIATDRMEKFSVSGRLWFSPEYYALNVWRNVKSLSILTDGPLSDAYPWDAWRRIPMLTVGYASLERSLALVDDMPGSLRLEGRRDASTARGAFNIATRQPARGAPLNRMLGGAIPASLHEPGLARASTMFSTINARAERFVEFNLALADWDCLVSLIPRLPALADLHLKLDDTASFAGQSAALCCPAIQRLILRAKEGHNPRPVVLGDLEKFVDAALSGATESMKILSLERVTFVPDSPAGACKYIYVPHHIPPD</sequence>
<dbReference type="Proteomes" id="UP000006514">
    <property type="component" value="Unassembled WGS sequence"/>
</dbReference>
<protein>
    <recommendedName>
        <fullName evidence="1">F-box domain-containing protein</fullName>
    </recommendedName>
</protein>
<dbReference type="InParanoid" id="J0WPP2"/>
<dbReference type="KEGG" id="adl:AURDEDRAFT_131186"/>
<reference evidence="3" key="1">
    <citation type="journal article" date="2012" name="Science">
        <title>The Paleozoic origin of enzymatic lignin decomposition reconstructed from 31 fungal genomes.</title>
        <authorList>
            <person name="Floudas D."/>
            <person name="Binder M."/>
            <person name="Riley R."/>
            <person name="Barry K."/>
            <person name="Blanchette R.A."/>
            <person name="Henrissat B."/>
            <person name="Martinez A.T."/>
            <person name="Otillar R."/>
            <person name="Spatafora J.W."/>
            <person name="Yadav J.S."/>
            <person name="Aerts A."/>
            <person name="Benoit I."/>
            <person name="Boyd A."/>
            <person name="Carlson A."/>
            <person name="Copeland A."/>
            <person name="Coutinho P.M."/>
            <person name="de Vries R.P."/>
            <person name="Ferreira P."/>
            <person name="Findley K."/>
            <person name="Foster B."/>
            <person name="Gaskell J."/>
            <person name="Glotzer D."/>
            <person name="Gorecki P."/>
            <person name="Heitman J."/>
            <person name="Hesse C."/>
            <person name="Hori C."/>
            <person name="Igarashi K."/>
            <person name="Jurgens J.A."/>
            <person name="Kallen N."/>
            <person name="Kersten P."/>
            <person name="Kohler A."/>
            <person name="Kuees U."/>
            <person name="Kumar T.K.A."/>
            <person name="Kuo A."/>
            <person name="LaButti K."/>
            <person name="Larrondo L.F."/>
            <person name="Lindquist E."/>
            <person name="Ling A."/>
            <person name="Lombard V."/>
            <person name="Lucas S."/>
            <person name="Lundell T."/>
            <person name="Martin R."/>
            <person name="McLaughlin D.J."/>
            <person name="Morgenstern I."/>
            <person name="Morin E."/>
            <person name="Murat C."/>
            <person name="Nagy L.G."/>
            <person name="Nolan M."/>
            <person name="Ohm R.A."/>
            <person name="Patyshakuliyeva A."/>
            <person name="Rokas A."/>
            <person name="Ruiz-Duenas F.J."/>
            <person name="Sabat G."/>
            <person name="Salamov A."/>
            <person name="Samejima M."/>
            <person name="Schmutz J."/>
            <person name="Slot J.C."/>
            <person name="St John F."/>
            <person name="Stenlid J."/>
            <person name="Sun H."/>
            <person name="Sun S."/>
            <person name="Syed K."/>
            <person name="Tsang A."/>
            <person name="Wiebenga A."/>
            <person name="Young D."/>
            <person name="Pisabarro A."/>
            <person name="Eastwood D.C."/>
            <person name="Martin F."/>
            <person name="Cullen D."/>
            <person name="Grigoriev I.V."/>
            <person name="Hibbett D.S."/>
        </authorList>
    </citation>
    <scope>NUCLEOTIDE SEQUENCE [LARGE SCALE GENOMIC DNA]</scope>
    <source>
        <strain evidence="3">TFB10046</strain>
    </source>
</reference>
<evidence type="ECO:0000313" key="3">
    <source>
        <dbReference type="Proteomes" id="UP000006514"/>
    </source>
</evidence>
<name>J0WPP2_AURST</name>
<dbReference type="InterPro" id="IPR001810">
    <property type="entry name" value="F-box_dom"/>
</dbReference>
<accession>J0WPP2</accession>
<dbReference type="SUPFAM" id="SSF52047">
    <property type="entry name" value="RNI-like"/>
    <property type="match status" value="1"/>
</dbReference>
<organism evidence="2 3">
    <name type="scientific">Auricularia subglabra (strain TFB-10046 / SS5)</name>
    <name type="common">White-rot fungus</name>
    <name type="synonym">Auricularia delicata (strain TFB10046)</name>
    <dbReference type="NCBI Taxonomy" id="717982"/>
    <lineage>
        <taxon>Eukaryota</taxon>
        <taxon>Fungi</taxon>
        <taxon>Dikarya</taxon>
        <taxon>Basidiomycota</taxon>
        <taxon>Agaricomycotina</taxon>
        <taxon>Agaricomycetes</taxon>
        <taxon>Auriculariales</taxon>
        <taxon>Auriculariaceae</taxon>
        <taxon>Auricularia</taxon>
    </lineage>
</organism>
<dbReference type="PROSITE" id="PS50181">
    <property type="entry name" value="FBOX"/>
    <property type="match status" value="1"/>
</dbReference>
<dbReference type="AlphaFoldDB" id="J0WPP2"/>
<keyword evidence="3" id="KW-1185">Reference proteome</keyword>
<dbReference type="EMBL" id="JH687951">
    <property type="protein sequence ID" value="EJD34409.1"/>
    <property type="molecule type" value="Genomic_DNA"/>
</dbReference>